<dbReference type="InterPro" id="IPR029058">
    <property type="entry name" value="AB_hydrolase_fold"/>
</dbReference>
<proteinExistence type="predicted"/>
<dbReference type="PANTHER" id="PTHR23025:SF4">
    <property type="entry name" value="ALPHA_BETA HYDROLASE FOLD-3 DOMAIN-CONTAINING PROTEIN"/>
    <property type="match status" value="1"/>
</dbReference>
<evidence type="ECO:0000259" key="1">
    <source>
        <dbReference type="Pfam" id="PF07859"/>
    </source>
</evidence>
<keyword evidence="3" id="KW-1185">Reference proteome</keyword>
<dbReference type="PANTHER" id="PTHR23025">
    <property type="entry name" value="TRIACYLGLYCEROL LIPASE"/>
    <property type="match status" value="1"/>
</dbReference>
<feature type="domain" description="Alpha/beta hydrolase fold-3" evidence="1">
    <location>
        <begin position="77"/>
        <end position="287"/>
    </location>
</feature>
<sequence>MNKLTKRILQILSYESTEWSVETARKITELKKLDPIRVLAKKLDREIYNGDYKIPVRLYFASKDMEKSGEEYEGKVLLFLHGGGWVNESIETYERICMQMAYSTQQLVISVGYRRAPEFRFPIPLQDCYTAAEALFCGKLLKNIKPEDITVIGDSAGGNLTAALTLMAKEKGDFMPERQILIYPAVWNDYTDTSPFLSVKENGKEYLLTAEKMETYLNLYQKESKDRKNPYFAPLLAKDVRGLPKTLILTAEFDPLRDEGERYGQELKEAGNQVEIKRIPDAIHGYFALGIKNIYVKESLHLICTFLKEE</sequence>
<organism evidence="2 3">
    <name type="scientific">Mediterraneibacter hominis</name>
    <dbReference type="NCBI Taxonomy" id="2763054"/>
    <lineage>
        <taxon>Bacteria</taxon>
        <taxon>Bacillati</taxon>
        <taxon>Bacillota</taxon>
        <taxon>Clostridia</taxon>
        <taxon>Lachnospirales</taxon>
        <taxon>Lachnospiraceae</taxon>
        <taxon>Mediterraneibacter</taxon>
    </lineage>
</organism>
<dbReference type="GO" id="GO:0005829">
    <property type="term" value="C:cytosol"/>
    <property type="evidence" value="ECO:0007669"/>
    <property type="project" value="TreeGrafter"/>
</dbReference>
<gene>
    <name evidence="2" type="ORF">H8S37_10105</name>
</gene>
<evidence type="ECO:0000313" key="2">
    <source>
        <dbReference type="EMBL" id="MBC5689268.1"/>
    </source>
</evidence>
<dbReference type="GO" id="GO:0019433">
    <property type="term" value="P:triglyceride catabolic process"/>
    <property type="evidence" value="ECO:0007669"/>
    <property type="project" value="TreeGrafter"/>
</dbReference>
<dbReference type="RefSeq" id="WP_186875942.1">
    <property type="nucleotide sequence ID" value="NZ_JACOPF010000002.1"/>
</dbReference>
<reference evidence="2" key="1">
    <citation type="submission" date="2020-08" db="EMBL/GenBank/DDBJ databases">
        <title>Genome public.</title>
        <authorList>
            <person name="Liu C."/>
            <person name="Sun Q."/>
        </authorList>
    </citation>
    <scope>NUCLEOTIDE SEQUENCE</scope>
    <source>
        <strain evidence="2">NSJ-55</strain>
    </source>
</reference>
<name>A0A923RR32_9FIRM</name>
<dbReference type="EMBL" id="JACOPF010000002">
    <property type="protein sequence ID" value="MBC5689268.1"/>
    <property type="molecule type" value="Genomic_DNA"/>
</dbReference>
<dbReference type="GO" id="GO:0004771">
    <property type="term" value="F:sterol ester esterase activity"/>
    <property type="evidence" value="ECO:0007669"/>
    <property type="project" value="TreeGrafter"/>
</dbReference>
<dbReference type="SUPFAM" id="SSF53474">
    <property type="entry name" value="alpha/beta-Hydrolases"/>
    <property type="match status" value="1"/>
</dbReference>
<dbReference type="InterPro" id="IPR013094">
    <property type="entry name" value="AB_hydrolase_3"/>
</dbReference>
<dbReference type="GO" id="GO:0004806">
    <property type="term" value="F:triacylglycerol lipase activity"/>
    <property type="evidence" value="ECO:0007669"/>
    <property type="project" value="TreeGrafter"/>
</dbReference>
<keyword evidence="2" id="KW-0378">Hydrolase</keyword>
<accession>A0A923RR32</accession>
<dbReference type="AlphaFoldDB" id="A0A923RR32"/>
<comment type="caution">
    <text evidence="2">The sequence shown here is derived from an EMBL/GenBank/DDBJ whole genome shotgun (WGS) entry which is preliminary data.</text>
</comment>
<evidence type="ECO:0000313" key="3">
    <source>
        <dbReference type="Proteomes" id="UP000652477"/>
    </source>
</evidence>
<dbReference type="Proteomes" id="UP000652477">
    <property type="component" value="Unassembled WGS sequence"/>
</dbReference>
<dbReference type="Pfam" id="PF07859">
    <property type="entry name" value="Abhydrolase_3"/>
    <property type="match status" value="1"/>
</dbReference>
<protein>
    <submittedName>
        <fullName evidence="2">Alpha/beta hydrolase</fullName>
    </submittedName>
</protein>
<dbReference type="Gene3D" id="3.40.50.1820">
    <property type="entry name" value="alpha/beta hydrolase"/>
    <property type="match status" value="1"/>
</dbReference>